<keyword evidence="4" id="KW-1185">Reference proteome</keyword>
<feature type="signal peptide" evidence="2">
    <location>
        <begin position="1"/>
        <end position="20"/>
    </location>
</feature>
<comment type="caution">
    <text evidence="3">The sequence shown here is derived from an EMBL/GenBank/DDBJ whole genome shotgun (WGS) entry which is preliminary data.</text>
</comment>
<evidence type="ECO:0000256" key="2">
    <source>
        <dbReference type="SAM" id="SignalP"/>
    </source>
</evidence>
<protein>
    <recommendedName>
        <fullName evidence="5">Bifunctional inhibitor/plant lipid transfer protein/seed storage helical domain-containing protein</fullName>
    </recommendedName>
</protein>
<keyword evidence="2" id="KW-0732">Signal</keyword>
<feature type="chain" id="PRO_5043661949" description="Bifunctional inhibitor/plant lipid transfer protein/seed storage helical domain-containing protein" evidence="2">
    <location>
        <begin position="21"/>
        <end position="190"/>
    </location>
</feature>
<dbReference type="Proteomes" id="UP001152523">
    <property type="component" value="Unassembled WGS sequence"/>
</dbReference>
<accession>A0AAV0GJ56</accession>
<proteinExistence type="predicted"/>
<dbReference type="EMBL" id="CAMAPF010001142">
    <property type="protein sequence ID" value="CAH9147976.1"/>
    <property type="molecule type" value="Genomic_DNA"/>
</dbReference>
<evidence type="ECO:0000256" key="1">
    <source>
        <dbReference type="SAM" id="MobiDB-lite"/>
    </source>
</evidence>
<name>A0AAV0GJ56_9ASTE</name>
<gene>
    <name evidence="3" type="ORF">CEPIT_LOCUS44146</name>
</gene>
<feature type="region of interest" description="Disordered" evidence="1">
    <location>
        <begin position="122"/>
        <end position="142"/>
    </location>
</feature>
<dbReference type="AlphaFoldDB" id="A0AAV0GJ56"/>
<reference evidence="3" key="1">
    <citation type="submission" date="2022-07" db="EMBL/GenBank/DDBJ databases">
        <authorList>
            <person name="Macas J."/>
            <person name="Novak P."/>
            <person name="Neumann P."/>
        </authorList>
    </citation>
    <scope>NUCLEOTIDE SEQUENCE</scope>
</reference>
<evidence type="ECO:0008006" key="5">
    <source>
        <dbReference type="Google" id="ProtNLM"/>
    </source>
</evidence>
<organism evidence="3 4">
    <name type="scientific">Cuscuta epithymum</name>
    <dbReference type="NCBI Taxonomy" id="186058"/>
    <lineage>
        <taxon>Eukaryota</taxon>
        <taxon>Viridiplantae</taxon>
        <taxon>Streptophyta</taxon>
        <taxon>Embryophyta</taxon>
        <taxon>Tracheophyta</taxon>
        <taxon>Spermatophyta</taxon>
        <taxon>Magnoliopsida</taxon>
        <taxon>eudicotyledons</taxon>
        <taxon>Gunneridae</taxon>
        <taxon>Pentapetalae</taxon>
        <taxon>asterids</taxon>
        <taxon>lamiids</taxon>
        <taxon>Solanales</taxon>
        <taxon>Convolvulaceae</taxon>
        <taxon>Cuscuteae</taxon>
        <taxon>Cuscuta</taxon>
        <taxon>Cuscuta subgen. Cuscuta</taxon>
    </lineage>
</organism>
<evidence type="ECO:0000313" key="3">
    <source>
        <dbReference type="EMBL" id="CAH9147976.1"/>
    </source>
</evidence>
<sequence>MNRLSWIMMKTLSLIIMVVANNNNNNSAASSSSLDETRECPFEDFHPCLQLLQGQYLSAKSIWSCCEILNQAIIQDHHCFCITPPSLLLTMSDCLISIPQCHEEQVRGDEAGFDWEAASSSYQNLKDGSPPPANNATASSSSVVNPPAIVAPVLGVLTSSAGSHTDHGIIWFTLLLHAPCIYLLASSLYT</sequence>
<evidence type="ECO:0000313" key="4">
    <source>
        <dbReference type="Proteomes" id="UP001152523"/>
    </source>
</evidence>